<dbReference type="Gene3D" id="3.80.10.10">
    <property type="entry name" value="Ribonuclease Inhibitor"/>
    <property type="match status" value="1"/>
</dbReference>
<accession>A0AAD7GEX2</accession>
<protein>
    <submittedName>
        <fullName evidence="1">Uncharacterized protein</fullName>
    </submittedName>
</protein>
<gene>
    <name evidence="1" type="ORF">B0H17DRAFT_565256</name>
</gene>
<dbReference type="EMBL" id="JARKIE010000059">
    <property type="protein sequence ID" value="KAJ7691300.1"/>
    <property type="molecule type" value="Genomic_DNA"/>
</dbReference>
<dbReference type="AlphaFoldDB" id="A0AAD7GEX2"/>
<name>A0AAD7GEX2_MYCRO</name>
<sequence>MGRYKGDIEDGWIWYRRVRLGVLRSAGAGLCLGFCAGEFKFSSRTSPLPRHSSPVMRDFPPELTDGVIDCLCESSRHAMAPTPRWLAPGLADKSWKDAMKTCGLVCKGWLRRSRFHLFSQLHLREYDLHSFVNVVDASSLPILDFIRHLTLNFDRSMFDDALLTRIHRCPNLTRVEAKLYDGLRVTESAGHCLFTHLPLWASNAPSLSRLDLAFIGRDSIRTDVILDIASCIPSLEYLGIYGPSTKIEFDAASPSLPLPVALRTLDISLNSGIARLLSQLLARPRVPHLESLSVEERQRATDDLHGALESYMHDAGDRLESLTLPVHSPQRAELSRALLLVPKLRHLVLHIPNPSCASLVLLAVPISALDTLSLCSRAGQWDPLPWGALDQALAHPHFDALRRFNFH</sequence>
<reference evidence="1" key="1">
    <citation type="submission" date="2023-03" db="EMBL/GenBank/DDBJ databases">
        <title>Massive genome expansion in bonnet fungi (Mycena s.s.) driven by repeated elements and novel gene families across ecological guilds.</title>
        <authorList>
            <consortium name="Lawrence Berkeley National Laboratory"/>
            <person name="Harder C.B."/>
            <person name="Miyauchi S."/>
            <person name="Viragh M."/>
            <person name="Kuo A."/>
            <person name="Thoen E."/>
            <person name="Andreopoulos B."/>
            <person name="Lu D."/>
            <person name="Skrede I."/>
            <person name="Drula E."/>
            <person name="Henrissat B."/>
            <person name="Morin E."/>
            <person name="Kohler A."/>
            <person name="Barry K."/>
            <person name="LaButti K."/>
            <person name="Morin E."/>
            <person name="Salamov A."/>
            <person name="Lipzen A."/>
            <person name="Mereny Z."/>
            <person name="Hegedus B."/>
            <person name="Baldrian P."/>
            <person name="Stursova M."/>
            <person name="Weitz H."/>
            <person name="Taylor A."/>
            <person name="Grigoriev I.V."/>
            <person name="Nagy L.G."/>
            <person name="Martin F."/>
            <person name="Kauserud H."/>
        </authorList>
    </citation>
    <scope>NUCLEOTIDE SEQUENCE</scope>
    <source>
        <strain evidence="1">CBHHK067</strain>
    </source>
</reference>
<dbReference type="InterPro" id="IPR032675">
    <property type="entry name" value="LRR_dom_sf"/>
</dbReference>
<evidence type="ECO:0000313" key="1">
    <source>
        <dbReference type="EMBL" id="KAJ7691300.1"/>
    </source>
</evidence>
<comment type="caution">
    <text evidence="1">The sequence shown here is derived from an EMBL/GenBank/DDBJ whole genome shotgun (WGS) entry which is preliminary data.</text>
</comment>
<keyword evidence="2" id="KW-1185">Reference proteome</keyword>
<evidence type="ECO:0000313" key="2">
    <source>
        <dbReference type="Proteomes" id="UP001221757"/>
    </source>
</evidence>
<proteinExistence type="predicted"/>
<dbReference type="Proteomes" id="UP001221757">
    <property type="component" value="Unassembled WGS sequence"/>
</dbReference>
<dbReference type="SUPFAM" id="SSF52047">
    <property type="entry name" value="RNI-like"/>
    <property type="match status" value="1"/>
</dbReference>
<organism evidence="1 2">
    <name type="scientific">Mycena rosella</name>
    <name type="common">Pink bonnet</name>
    <name type="synonym">Agaricus rosellus</name>
    <dbReference type="NCBI Taxonomy" id="1033263"/>
    <lineage>
        <taxon>Eukaryota</taxon>
        <taxon>Fungi</taxon>
        <taxon>Dikarya</taxon>
        <taxon>Basidiomycota</taxon>
        <taxon>Agaricomycotina</taxon>
        <taxon>Agaricomycetes</taxon>
        <taxon>Agaricomycetidae</taxon>
        <taxon>Agaricales</taxon>
        <taxon>Marasmiineae</taxon>
        <taxon>Mycenaceae</taxon>
        <taxon>Mycena</taxon>
    </lineage>
</organism>